<reference evidence="2" key="1">
    <citation type="submission" date="2020-10" db="EMBL/GenBank/DDBJ databases">
        <title>Ca. Dormibacterota MAGs.</title>
        <authorList>
            <person name="Montgomery K."/>
        </authorList>
    </citation>
    <scope>NUCLEOTIDE SEQUENCE [LARGE SCALE GENOMIC DNA]</scope>
    <source>
        <strain evidence="2">SC8812_S17_10</strain>
    </source>
</reference>
<accession>A0A934NB06</accession>
<dbReference type="PANTHER" id="PTHR14136">
    <property type="entry name" value="BTB_POZ DOMAIN-CONTAINING PROTEIN KCTD9"/>
    <property type="match status" value="1"/>
</dbReference>
<keyword evidence="3" id="KW-1185">Reference proteome</keyword>
<evidence type="ECO:0000313" key="2">
    <source>
        <dbReference type="EMBL" id="MBJ7600573.1"/>
    </source>
</evidence>
<evidence type="ECO:0000256" key="1">
    <source>
        <dbReference type="SAM" id="MobiDB-lite"/>
    </source>
</evidence>
<feature type="region of interest" description="Disordered" evidence="1">
    <location>
        <begin position="1"/>
        <end position="24"/>
    </location>
</feature>
<dbReference type="PANTHER" id="PTHR14136:SF37">
    <property type="entry name" value="PENTAPEPTIDE REPEAT-CONTAINING PROTEIN"/>
    <property type="match status" value="1"/>
</dbReference>
<dbReference type="InterPro" id="IPR051082">
    <property type="entry name" value="Pentapeptide-BTB/POZ_domain"/>
</dbReference>
<dbReference type="Gene3D" id="2.160.20.80">
    <property type="entry name" value="E3 ubiquitin-protein ligase SopA"/>
    <property type="match status" value="1"/>
</dbReference>
<dbReference type="InterPro" id="IPR001646">
    <property type="entry name" value="5peptide_repeat"/>
</dbReference>
<dbReference type="EMBL" id="JAEKNR010000212">
    <property type="protein sequence ID" value="MBJ7600573.1"/>
    <property type="molecule type" value="Genomic_DNA"/>
</dbReference>
<dbReference type="SUPFAM" id="SSF141571">
    <property type="entry name" value="Pentapeptide repeat-like"/>
    <property type="match status" value="1"/>
</dbReference>
<dbReference type="AlphaFoldDB" id="A0A934NB06"/>
<dbReference type="Proteomes" id="UP000612893">
    <property type="component" value="Unassembled WGS sequence"/>
</dbReference>
<gene>
    <name evidence="2" type="ORF">JF922_21195</name>
</gene>
<proteinExistence type="predicted"/>
<comment type="caution">
    <text evidence="2">The sequence shown here is derived from an EMBL/GenBank/DDBJ whole genome shotgun (WGS) entry which is preliminary data.</text>
</comment>
<dbReference type="Pfam" id="PF00805">
    <property type="entry name" value="Pentapeptide"/>
    <property type="match status" value="1"/>
</dbReference>
<organism evidence="2 3">
    <name type="scientific">Candidatus Nephthysia bennettiae</name>
    <dbReference type="NCBI Taxonomy" id="3127016"/>
    <lineage>
        <taxon>Bacteria</taxon>
        <taxon>Bacillati</taxon>
        <taxon>Candidatus Dormiibacterota</taxon>
        <taxon>Candidatus Dormibacteria</taxon>
        <taxon>Candidatus Dormibacterales</taxon>
        <taxon>Candidatus Dormibacteraceae</taxon>
        <taxon>Candidatus Nephthysia</taxon>
    </lineage>
</organism>
<evidence type="ECO:0000313" key="3">
    <source>
        <dbReference type="Proteomes" id="UP000612893"/>
    </source>
</evidence>
<feature type="region of interest" description="Disordered" evidence="1">
    <location>
        <begin position="284"/>
        <end position="323"/>
    </location>
</feature>
<protein>
    <submittedName>
        <fullName evidence="2">Pentapeptide repeat-containing protein</fullName>
    </submittedName>
</protein>
<sequence>MRTSAAPVGLSRHEGVASIPQRSPTLPEDLRQEAIVPDAGRLGLRADCKRCFGLCCVAPAFSASADFAIDKQAGQACPNLQPDFRCGIHRHLRREGFPGCAVYDCFGAGQKVAQVTFGGQDWRRTPRIAVRMFEVFAIMRQLHELLWHLNEALALQAARSLHAELGRALEETERLTQGSPDDLTELDVTAHRRDVNALLVRTSELVRAGVRRHEIDLRGADLIGKDLRGADLVGANLRGAYLIRADLRGANLRVADLSGADLRGAYLAGADLTGSIFLTQSQLDGAKGGPETDLPPSLTRPTHWTPSVRPRPASTLRRGYKRG</sequence>
<name>A0A934NB06_9BACT</name>